<evidence type="ECO:0000256" key="8">
    <source>
        <dbReference type="RuleBase" id="RU003761"/>
    </source>
</evidence>
<keyword evidence="6" id="KW-0963">Cytoplasm</keyword>
<keyword evidence="6" id="KW-0472">Membrane</keyword>
<comment type="subcellular location">
    <subcellularLocation>
        <location evidence="6">Cytoplasm</location>
    </subcellularLocation>
    <subcellularLocation>
        <location evidence="6">Cell membrane</location>
        <topology evidence="6">Peripheral membrane protein</topology>
    </subcellularLocation>
</comment>
<evidence type="ECO:0000256" key="7">
    <source>
        <dbReference type="PROSITE-ProRule" id="PRU01050"/>
    </source>
</evidence>
<gene>
    <name evidence="6 11" type="primary">era</name>
    <name evidence="11" type="ORF">QBE54_05705</name>
</gene>
<comment type="function">
    <text evidence="6">An essential GTPase that binds both GDP and GTP, with rapid nucleotide exchange. Plays a role in 16S rRNA processing and 30S ribosomal subunit biogenesis and possibly also in cell cycle regulation and energy metabolism.</text>
</comment>
<dbReference type="Pfam" id="PF01926">
    <property type="entry name" value="MMR_HSR1"/>
    <property type="match status" value="1"/>
</dbReference>
<evidence type="ECO:0000313" key="12">
    <source>
        <dbReference type="Proteomes" id="UP001461341"/>
    </source>
</evidence>
<keyword evidence="3 6" id="KW-0547">Nucleotide-binding</keyword>
<dbReference type="InterPro" id="IPR009019">
    <property type="entry name" value="KH_sf_prok-type"/>
</dbReference>
<dbReference type="PROSITE" id="PS51713">
    <property type="entry name" value="G_ERA"/>
    <property type="match status" value="1"/>
</dbReference>
<dbReference type="EMBL" id="CP121689">
    <property type="protein sequence ID" value="WZL75098.1"/>
    <property type="molecule type" value="Genomic_DNA"/>
</dbReference>
<dbReference type="PANTHER" id="PTHR42698:SF1">
    <property type="entry name" value="GTPASE ERA, MITOCHONDRIAL"/>
    <property type="match status" value="1"/>
</dbReference>
<dbReference type="InterPro" id="IPR027417">
    <property type="entry name" value="P-loop_NTPase"/>
</dbReference>
<dbReference type="NCBIfam" id="TIGR00436">
    <property type="entry name" value="era"/>
    <property type="match status" value="1"/>
</dbReference>
<dbReference type="SUPFAM" id="SSF54814">
    <property type="entry name" value="Prokaryotic type KH domain (KH-domain type II)"/>
    <property type="match status" value="1"/>
</dbReference>
<feature type="binding site" evidence="6">
    <location>
        <begin position="12"/>
        <end position="19"/>
    </location>
    <ligand>
        <name>GTP</name>
        <dbReference type="ChEBI" id="CHEBI:37565"/>
    </ligand>
</feature>
<dbReference type="CDD" id="cd04163">
    <property type="entry name" value="Era"/>
    <property type="match status" value="1"/>
</dbReference>
<dbReference type="SUPFAM" id="SSF52540">
    <property type="entry name" value="P-loop containing nucleoside triphosphate hydrolases"/>
    <property type="match status" value="1"/>
</dbReference>
<name>A0ABZ2Y7U1_9BACT</name>
<dbReference type="CDD" id="cd22534">
    <property type="entry name" value="KH-II_Era"/>
    <property type="match status" value="1"/>
</dbReference>
<keyword evidence="6" id="KW-0690">Ribosome biogenesis</keyword>
<evidence type="ECO:0000256" key="2">
    <source>
        <dbReference type="ARBA" id="ARBA00020484"/>
    </source>
</evidence>
<evidence type="ECO:0000259" key="9">
    <source>
        <dbReference type="PROSITE" id="PS50823"/>
    </source>
</evidence>
<feature type="region of interest" description="G2" evidence="7">
    <location>
        <begin position="38"/>
        <end position="42"/>
    </location>
</feature>
<dbReference type="NCBIfam" id="TIGR00231">
    <property type="entry name" value="small_GTP"/>
    <property type="match status" value="1"/>
</dbReference>
<feature type="region of interest" description="G4" evidence="7">
    <location>
        <begin position="120"/>
        <end position="123"/>
    </location>
</feature>
<feature type="region of interest" description="G5" evidence="7">
    <location>
        <begin position="149"/>
        <end position="151"/>
    </location>
</feature>
<keyword evidence="5 6" id="KW-0342">GTP-binding</keyword>
<feature type="region of interest" description="G3" evidence="7">
    <location>
        <begin position="59"/>
        <end position="62"/>
    </location>
</feature>
<dbReference type="Pfam" id="PF07650">
    <property type="entry name" value="KH_2"/>
    <property type="match status" value="1"/>
</dbReference>
<dbReference type="RefSeq" id="WP_369017244.1">
    <property type="nucleotide sequence ID" value="NZ_CP121689.1"/>
</dbReference>
<dbReference type="InterPro" id="IPR030388">
    <property type="entry name" value="G_ERA_dom"/>
</dbReference>
<dbReference type="Proteomes" id="UP001461341">
    <property type="component" value="Chromosome"/>
</dbReference>
<feature type="binding site" evidence="6">
    <location>
        <begin position="120"/>
        <end position="123"/>
    </location>
    <ligand>
        <name>GTP</name>
        <dbReference type="ChEBI" id="CHEBI:37565"/>
    </ligand>
</feature>
<evidence type="ECO:0000256" key="3">
    <source>
        <dbReference type="ARBA" id="ARBA00022741"/>
    </source>
</evidence>
<keyword evidence="6" id="KW-1003">Cell membrane</keyword>
<evidence type="ECO:0000256" key="5">
    <source>
        <dbReference type="ARBA" id="ARBA00023134"/>
    </source>
</evidence>
<evidence type="ECO:0000259" key="10">
    <source>
        <dbReference type="PROSITE" id="PS51713"/>
    </source>
</evidence>
<evidence type="ECO:0000256" key="1">
    <source>
        <dbReference type="ARBA" id="ARBA00007921"/>
    </source>
</evidence>
<feature type="domain" description="KH type-2" evidence="9">
    <location>
        <begin position="193"/>
        <end position="277"/>
    </location>
</feature>
<dbReference type="NCBIfam" id="NF000908">
    <property type="entry name" value="PRK00089.1"/>
    <property type="match status" value="1"/>
</dbReference>
<dbReference type="InterPro" id="IPR005662">
    <property type="entry name" value="GTPase_Era-like"/>
</dbReference>
<dbReference type="PROSITE" id="PS50823">
    <property type="entry name" value="KH_TYPE_2"/>
    <property type="match status" value="1"/>
</dbReference>
<dbReference type="Gene3D" id="3.40.50.300">
    <property type="entry name" value="P-loop containing nucleotide triphosphate hydrolases"/>
    <property type="match status" value="1"/>
</dbReference>
<evidence type="ECO:0000256" key="4">
    <source>
        <dbReference type="ARBA" id="ARBA00022884"/>
    </source>
</evidence>
<reference evidence="11 12" key="1">
    <citation type="submission" date="2023-03" db="EMBL/GenBank/DDBJ databases">
        <title>Novel Species.</title>
        <authorList>
            <person name="Ma S."/>
        </authorList>
    </citation>
    <scope>NUCLEOTIDE SEQUENCE [LARGE SCALE GENOMIC DNA]</scope>
    <source>
        <strain evidence="11 12">B11</strain>
    </source>
</reference>
<dbReference type="InterPro" id="IPR006073">
    <property type="entry name" value="GTP-bd"/>
</dbReference>
<evidence type="ECO:0000313" key="11">
    <source>
        <dbReference type="EMBL" id="WZL75098.1"/>
    </source>
</evidence>
<organism evidence="11 12">
    <name type="scientific">Thermatribacter velox</name>
    <dbReference type="NCBI Taxonomy" id="3039681"/>
    <lineage>
        <taxon>Bacteria</taxon>
        <taxon>Pseudomonadati</taxon>
        <taxon>Atribacterota</taxon>
        <taxon>Atribacteria</taxon>
        <taxon>Atribacterales</taxon>
        <taxon>Thermatribacteraceae</taxon>
        <taxon>Thermatribacter</taxon>
    </lineage>
</organism>
<accession>A0ABZ2Y7U1</accession>
<sequence>MSFKSGFVTILGRPNVGKSTFLNKVVGQKVAIVSPKPQTTRKSIKGILNRPDSQIIFVDTPGLHDPVDSLGEFMIKEIQEALEGIDLLLYMTTPEEGWKEDVRYLEQIKNFTNPKFLVINKKDLATEEKIMEIVGFLSRHTPFAESMAISALTGEGVSELLEKVVNYLPEGEPYYEPGIVSDVYEREIVAEIIREKIWWNVHQEVPYGVEVRVEEFKDRGEVIYIQATIYVERDSHKKIIIGEGGRMIKKIGQEAREEIEYNWGKKVYLDLWVKTEKSWRKRPEVLRRWGYKVK</sequence>
<keyword evidence="4 6" id="KW-0694">RNA-binding</keyword>
<proteinExistence type="inferred from homology"/>
<dbReference type="InterPro" id="IPR015946">
    <property type="entry name" value="KH_dom-like_a/b"/>
</dbReference>
<dbReference type="PANTHER" id="PTHR42698">
    <property type="entry name" value="GTPASE ERA"/>
    <property type="match status" value="1"/>
</dbReference>
<dbReference type="InterPro" id="IPR004044">
    <property type="entry name" value="KH_dom_type_2"/>
</dbReference>
<protein>
    <recommendedName>
        <fullName evidence="2 6">GTPase Era</fullName>
    </recommendedName>
</protein>
<comment type="subunit">
    <text evidence="6">Monomer.</text>
</comment>
<feature type="domain" description="Era-type G" evidence="10">
    <location>
        <begin position="4"/>
        <end position="170"/>
    </location>
</feature>
<feature type="binding site" evidence="6">
    <location>
        <begin position="59"/>
        <end position="63"/>
    </location>
    <ligand>
        <name>GTP</name>
        <dbReference type="ChEBI" id="CHEBI:37565"/>
    </ligand>
</feature>
<comment type="similarity">
    <text evidence="1 6 7 8">Belongs to the TRAFAC class TrmE-Era-EngA-EngB-Septin-like GTPase superfamily. Era GTPase family.</text>
</comment>
<dbReference type="InterPro" id="IPR005225">
    <property type="entry name" value="Small_GTP-bd"/>
</dbReference>
<keyword evidence="12" id="KW-1185">Reference proteome</keyword>
<dbReference type="Gene3D" id="3.30.300.20">
    <property type="match status" value="1"/>
</dbReference>
<keyword evidence="6" id="KW-0699">rRNA-binding</keyword>
<evidence type="ECO:0000256" key="6">
    <source>
        <dbReference type="HAMAP-Rule" id="MF_00367"/>
    </source>
</evidence>
<feature type="region of interest" description="G1" evidence="7">
    <location>
        <begin position="12"/>
        <end position="19"/>
    </location>
</feature>
<dbReference type="HAMAP" id="MF_00367">
    <property type="entry name" value="GTPase_Era"/>
    <property type="match status" value="1"/>
</dbReference>